<reference evidence="2 3" key="1">
    <citation type="submission" date="2023-07" db="EMBL/GenBank/DDBJ databases">
        <title>Sorghum-associated microbial communities from plants grown in Nebraska, USA.</title>
        <authorList>
            <person name="Schachtman D."/>
        </authorList>
    </citation>
    <scope>NUCLEOTIDE SEQUENCE [LARGE SCALE GENOMIC DNA]</scope>
    <source>
        <strain evidence="2 3">4272</strain>
    </source>
</reference>
<dbReference type="GO" id="GO:0016874">
    <property type="term" value="F:ligase activity"/>
    <property type="evidence" value="ECO:0007669"/>
    <property type="project" value="UniProtKB-KW"/>
</dbReference>
<accession>A0ABU1XSR4</accession>
<dbReference type="Pfam" id="PF01068">
    <property type="entry name" value="DNA_ligase_A_M"/>
    <property type="match status" value="1"/>
</dbReference>
<keyword evidence="3" id="KW-1185">Reference proteome</keyword>
<evidence type="ECO:0000313" key="2">
    <source>
        <dbReference type="EMBL" id="MDR7172937.1"/>
    </source>
</evidence>
<gene>
    <name evidence="2" type="ORF">J2W56_006703</name>
</gene>
<dbReference type="InterPro" id="IPR012310">
    <property type="entry name" value="DNA_ligase_ATP-dep_cent"/>
</dbReference>
<organism evidence="2 3">
    <name type="scientific">Nocardia kruczakiae</name>
    <dbReference type="NCBI Taxonomy" id="261477"/>
    <lineage>
        <taxon>Bacteria</taxon>
        <taxon>Bacillati</taxon>
        <taxon>Actinomycetota</taxon>
        <taxon>Actinomycetes</taxon>
        <taxon>Mycobacteriales</taxon>
        <taxon>Nocardiaceae</taxon>
        <taxon>Nocardia</taxon>
    </lineage>
</organism>
<dbReference type="SUPFAM" id="SSF56091">
    <property type="entry name" value="DNA ligase/mRNA capping enzyme, catalytic domain"/>
    <property type="match status" value="1"/>
</dbReference>
<feature type="domain" description="ATP-dependent DNA ligase family profile" evidence="1">
    <location>
        <begin position="6"/>
        <end position="107"/>
    </location>
</feature>
<dbReference type="EMBL" id="JAVDWW010000016">
    <property type="protein sequence ID" value="MDR7172937.1"/>
    <property type="molecule type" value="Genomic_DNA"/>
</dbReference>
<comment type="caution">
    <text evidence="2">The sequence shown here is derived from an EMBL/GenBank/DDBJ whole genome shotgun (WGS) entry which is preliminary data.</text>
</comment>
<dbReference type="Gene3D" id="3.30.470.30">
    <property type="entry name" value="DNA ligase/mRNA capping enzyme"/>
    <property type="match status" value="1"/>
</dbReference>
<name>A0ABU1XSR4_9NOCA</name>
<protein>
    <submittedName>
        <fullName evidence="2">ATP-dependent DNA ligase</fullName>
    </submittedName>
</protein>
<evidence type="ECO:0000259" key="1">
    <source>
        <dbReference type="Pfam" id="PF01068"/>
    </source>
</evidence>
<evidence type="ECO:0000313" key="3">
    <source>
        <dbReference type="Proteomes" id="UP001251217"/>
    </source>
</evidence>
<dbReference type="RefSeq" id="WP_310408298.1">
    <property type="nucleotide sequence ID" value="NZ_JAVDWW010000016.1"/>
</dbReference>
<sequence length="114" mass="12967">MPCTDRGNTCRLITRNGNTITHSFPEIAEALIDMAAGQELIVDCEIITPDRRGVPRFALMSRRLGVMRPSRTLQRTVPAQAYIFDLLHVDGLDLRPLEYLARREHLRLGKLCHT</sequence>
<proteinExistence type="predicted"/>
<dbReference type="Proteomes" id="UP001251217">
    <property type="component" value="Unassembled WGS sequence"/>
</dbReference>
<keyword evidence="2" id="KW-0436">Ligase</keyword>